<feature type="domain" description="ABC transporter" evidence="5">
    <location>
        <begin position="5"/>
        <end position="243"/>
    </location>
</feature>
<dbReference type="InterPro" id="IPR003439">
    <property type="entry name" value="ABC_transporter-like_ATP-bd"/>
</dbReference>
<dbReference type="InterPro" id="IPR017871">
    <property type="entry name" value="ABC_transporter-like_CS"/>
</dbReference>
<dbReference type="Pfam" id="PF00005">
    <property type="entry name" value="ABC_tran"/>
    <property type="match status" value="1"/>
</dbReference>
<evidence type="ECO:0000259" key="5">
    <source>
        <dbReference type="PROSITE" id="PS50893"/>
    </source>
</evidence>
<reference evidence="7" key="1">
    <citation type="submission" date="2016-10" db="EMBL/GenBank/DDBJ databases">
        <authorList>
            <person name="Varghese N."/>
            <person name="Submissions S."/>
        </authorList>
    </citation>
    <scope>NUCLEOTIDE SEQUENCE [LARGE SCALE GENOMIC DNA]</scope>
    <source>
        <strain evidence="7">DSM 1565</strain>
    </source>
</reference>
<keyword evidence="7" id="KW-1185">Reference proteome</keyword>
<proteinExistence type="inferred from homology"/>
<dbReference type="SMART" id="SM00382">
    <property type="entry name" value="AAA"/>
    <property type="match status" value="1"/>
</dbReference>
<dbReference type="InterPro" id="IPR027417">
    <property type="entry name" value="P-loop_NTPase"/>
</dbReference>
<comment type="similarity">
    <text evidence="1">Belongs to the ABC transporter superfamily.</text>
</comment>
<name>A0A1I7NVW9_9HYPH</name>
<dbReference type="PANTHER" id="PTHR42788">
    <property type="entry name" value="TAURINE IMPORT ATP-BINDING PROTEIN-RELATED"/>
    <property type="match status" value="1"/>
</dbReference>
<dbReference type="PANTHER" id="PTHR42788:SF13">
    <property type="entry name" value="ALIPHATIC SULFONATES IMPORT ATP-BINDING PROTEIN SSUB"/>
    <property type="match status" value="1"/>
</dbReference>
<evidence type="ECO:0000256" key="4">
    <source>
        <dbReference type="ARBA" id="ARBA00022840"/>
    </source>
</evidence>
<keyword evidence="2" id="KW-0813">Transport</keyword>
<accession>A0A1I7NVW9</accession>
<dbReference type="GO" id="GO:0005524">
    <property type="term" value="F:ATP binding"/>
    <property type="evidence" value="ECO:0007669"/>
    <property type="project" value="UniProtKB-KW"/>
</dbReference>
<evidence type="ECO:0000256" key="3">
    <source>
        <dbReference type="ARBA" id="ARBA00022741"/>
    </source>
</evidence>
<evidence type="ECO:0000256" key="1">
    <source>
        <dbReference type="ARBA" id="ARBA00005417"/>
    </source>
</evidence>
<dbReference type="AlphaFoldDB" id="A0A1I7NVW9"/>
<dbReference type="SUPFAM" id="SSF52540">
    <property type="entry name" value="P-loop containing nucleoside triphosphate hydrolases"/>
    <property type="match status" value="1"/>
</dbReference>
<dbReference type="CDD" id="cd03293">
    <property type="entry name" value="ABC_NrtD_SsuB_transporters"/>
    <property type="match status" value="1"/>
</dbReference>
<sequence length="276" mass="29971">MTNAIEIKGVFKSFDGKRGRNLVLDDVSLSIAAGTFVTIVGASGCGKSTLLRIVAGLESADGGIVLVGGKEIAGPGVDRAMVFQDYSLFPWLTVAQNVLFSRRLSANKYDNLALERDAEEKRAASLISLVGLSASQDLYPSQLSGGMRQRIAIARALMSKPSIILMDEPFGALDAQTREVMQDLVLDVVEQEGTTIMFVTHDVEEALYLGTQVVLMSPHPGRIDTIYDVPLPKKRDEQMRIDPQFLQLKRTVMERIRDTVGLSLDRSAVGSIEAGA</sequence>
<organism evidence="6 7">
    <name type="scientific">Hyphomicrobium facile</name>
    <dbReference type="NCBI Taxonomy" id="51670"/>
    <lineage>
        <taxon>Bacteria</taxon>
        <taxon>Pseudomonadati</taxon>
        <taxon>Pseudomonadota</taxon>
        <taxon>Alphaproteobacteria</taxon>
        <taxon>Hyphomicrobiales</taxon>
        <taxon>Hyphomicrobiaceae</taxon>
        <taxon>Hyphomicrobium</taxon>
    </lineage>
</organism>
<dbReference type="RefSeq" id="WP_092869333.1">
    <property type="nucleotide sequence ID" value="NZ_FPCH01000004.1"/>
</dbReference>
<dbReference type="Proteomes" id="UP000199423">
    <property type="component" value="Unassembled WGS sequence"/>
</dbReference>
<dbReference type="PROSITE" id="PS00211">
    <property type="entry name" value="ABC_TRANSPORTER_1"/>
    <property type="match status" value="1"/>
</dbReference>
<dbReference type="InterPro" id="IPR003593">
    <property type="entry name" value="AAA+_ATPase"/>
</dbReference>
<evidence type="ECO:0000313" key="7">
    <source>
        <dbReference type="Proteomes" id="UP000199423"/>
    </source>
</evidence>
<dbReference type="PROSITE" id="PS50893">
    <property type="entry name" value="ABC_TRANSPORTER_2"/>
    <property type="match status" value="1"/>
</dbReference>
<dbReference type="EMBL" id="FPCH01000004">
    <property type="protein sequence ID" value="SFV38738.1"/>
    <property type="molecule type" value="Genomic_DNA"/>
</dbReference>
<keyword evidence="4 6" id="KW-0067">ATP-binding</keyword>
<gene>
    <name evidence="6" type="ORF">SAMN04488557_3824</name>
</gene>
<keyword evidence="3" id="KW-0547">Nucleotide-binding</keyword>
<dbReference type="OrthoDB" id="9807242at2"/>
<evidence type="ECO:0000256" key="2">
    <source>
        <dbReference type="ARBA" id="ARBA00022448"/>
    </source>
</evidence>
<protein>
    <submittedName>
        <fullName evidence="6">NitT/TauT family transport system ATP-binding protein</fullName>
    </submittedName>
</protein>
<dbReference type="GO" id="GO:0016887">
    <property type="term" value="F:ATP hydrolysis activity"/>
    <property type="evidence" value="ECO:0007669"/>
    <property type="project" value="InterPro"/>
</dbReference>
<dbReference type="InterPro" id="IPR050166">
    <property type="entry name" value="ABC_transporter_ATP-bind"/>
</dbReference>
<dbReference type="Gene3D" id="3.40.50.300">
    <property type="entry name" value="P-loop containing nucleotide triphosphate hydrolases"/>
    <property type="match status" value="1"/>
</dbReference>
<evidence type="ECO:0000313" key="6">
    <source>
        <dbReference type="EMBL" id="SFV38738.1"/>
    </source>
</evidence>
<dbReference type="STRING" id="51670.SAMN04488557_3824"/>